<gene>
    <name evidence="7" type="ORF">WDJ50_17255</name>
</gene>
<evidence type="ECO:0000256" key="5">
    <source>
        <dbReference type="SAM" id="SignalP"/>
    </source>
</evidence>
<dbReference type="InterPro" id="IPR014755">
    <property type="entry name" value="Cu-Rt/internalin_Ig-like"/>
</dbReference>
<protein>
    <submittedName>
        <fullName evidence="7">Copper resistance protein CopC</fullName>
    </submittedName>
</protein>
<dbReference type="GO" id="GO:0005507">
    <property type="term" value="F:copper ion binding"/>
    <property type="evidence" value="ECO:0007669"/>
    <property type="project" value="InterPro"/>
</dbReference>
<dbReference type="Gene3D" id="2.60.40.1220">
    <property type="match status" value="1"/>
</dbReference>
<dbReference type="PANTHER" id="PTHR34820">
    <property type="entry name" value="INNER MEMBRANE PROTEIN YEBZ"/>
    <property type="match status" value="1"/>
</dbReference>
<dbReference type="GO" id="GO:0006825">
    <property type="term" value="P:copper ion transport"/>
    <property type="evidence" value="ECO:0007669"/>
    <property type="project" value="InterPro"/>
</dbReference>
<dbReference type="InterPro" id="IPR007348">
    <property type="entry name" value="CopC_dom"/>
</dbReference>
<dbReference type="EMBL" id="CP149783">
    <property type="protein sequence ID" value="WYF46165.1"/>
    <property type="molecule type" value="Genomic_DNA"/>
</dbReference>
<feature type="chain" id="PRO_5043963634" evidence="5">
    <location>
        <begin position="19"/>
        <end position="138"/>
    </location>
</feature>
<evidence type="ECO:0000259" key="6">
    <source>
        <dbReference type="Pfam" id="PF04234"/>
    </source>
</evidence>
<dbReference type="GO" id="GO:0042597">
    <property type="term" value="C:periplasmic space"/>
    <property type="evidence" value="ECO:0007669"/>
    <property type="project" value="InterPro"/>
</dbReference>
<keyword evidence="2" id="KW-0479">Metal-binding</keyword>
<dbReference type="InterPro" id="IPR014756">
    <property type="entry name" value="Ig_E-set"/>
</dbReference>
<accession>A0AAU6Q792</accession>
<evidence type="ECO:0000256" key="2">
    <source>
        <dbReference type="ARBA" id="ARBA00022723"/>
    </source>
</evidence>
<dbReference type="RefSeq" id="WP_339097612.1">
    <property type="nucleotide sequence ID" value="NZ_CP149783.1"/>
</dbReference>
<reference evidence="7" key="1">
    <citation type="submission" date="2024-03" db="EMBL/GenBank/DDBJ databases">
        <title>Deinococcus weizhi sp. nov., isolated from human skin.</title>
        <authorList>
            <person name="Wei Z."/>
            <person name="Tian F."/>
            <person name="Yang C."/>
            <person name="Xin L.T."/>
            <person name="Wen Z.J."/>
            <person name="Lan K.C."/>
            <person name="Yu L."/>
            <person name="Zhe W."/>
            <person name="Dan F.D."/>
            <person name="Jun W."/>
            <person name="Rui Z."/>
            <person name="Yong X.J."/>
            <person name="Ting Y."/>
            <person name="Wei X."/>
            <person name="Xu Z.G."/>
            <person name="Xin Z."/>
            <person name="Dong F.G."/>
            <person name="Ni X.M."/>
            <person name="Zheng M.G."/>
            <person name="Chun Y."/>
            <person name="Qian W.X."/>
        </authorList>
    </citation>
    <scope>NUCLEOTIDE SEQUENCE</scope>
    <source>
        <strain evidence="7">VB142</strain>
    </source>
</reference>
<dbReference type="PANTHER" id="PTHR34820:SF4">
    <property type="entry name" value="INNER MEMBRANE PROTEIN YEBZ"/>
    <property type="match status" value="1"/>
</dbReference>
<evidence type="ECO:0000256" key="3">
    <source>
        <dbReference type="ARBA" id="ARBA00022729"/>
    </source>
</evidence>
<dbReference type="SUPFAM" id="SSF81296">
    <property type="entry name" value="E set domains"/>
    <property type="match status" value="1"/>
</dbReference>
<dbReference type="GO" id="GO:0005886">
    <property type="term" value="C:plasma membrane"/>
    <property type="evidence" value="ECO:0007669"/>
    <property type="project" value="TreeGrafter"/>
</dbReference>
<proteinExistence type="predicted"/>
<name>A0AAU6Q792_9DEIO</name>
<dbReference type="GO" id="GO:0030313">
    <property type="term" value="C:cell envelope"/>
    <property type="evidence" value="ECO:0007669"/>
    <property type="project" value="UniProtKB-SubCell"/>
</dbReference>
<keyword evidence="3 5" id="KW-0732">Signal</keyword>
<organism evidence="7">
    <name type="scientific">Deinococcus sp. VB142</name>
    <dbReference type="NCBI Taxonomy" id="3112952"/>
    <lineage>
        <taxon>Bacteria</taxon>
        <taxon>Thermotogati</taxon>
        <taxon>Deinococcota</taxon>
        <taxon>Deinococci</taxon>
        <taxon>Deinococcales</taxon>
        <taxon>Deinococcaceae</taxon>
        <taxon>Deinococcus</taxon>
    </lineage>
</organism>
<evidence type="ECO:0000313" key="7">
    <source>
        <dbReference type="EMBL" id="WYF46165.1"/>
    </source>
</evidence>
<dbReference type="GO" id="GO:0046688">
    <property type="term" value="P:response to copper ion"/>
    <property type="evidence" value="ECO:0007669"/>
    <property type="project" value="InterPro"/>
</dbReference>
<keyword evidence="4" id="KW-0186">Copper</keyword>
<dbReference type="AlphaFoldDB" id="A0AAU6Q792"/>
<evidence type="ECO:0000256" key="1">
    <source>
        <dbReference type="ARBA" id="ARBA00004196"/>
    </source>
</evidence>
<evidence type="ECO:0000256" key="4">
    <source>
        <dbReference type="ARBA" id="ARBA00023008"/>
    </source>
</evidence>
<sequence>MKRLLCVLLLALGPSALAHTAVTGIRPAAHATVSQPKAVELKFSEAIPLRFANFKVYPLPAGDKLSLNRAAKALLGTALNAKNDASARADAWAGGKETALSLSLPLKPNLKAGAYAVLWRFVSEDGHVVTGQSVFYVK</sequence>
<dbReference type="InterPro" id="IPR032694">
    <property type="entry name" value="CopC/D"/>
</dbReference>
<feature type="domain" description="CopC" evidence="6">
    <location>
        <begin position="19"/>
        <end position="137"/>
    </location>
</feature>
<dbReference type="Pfam" id="PF04234">
    <property type="entry name" value="CopC"/>
    <property type="match status" value="1"/>
</dbReference>
<feature type="signal peptide" evidence="5">
    <location>
        <begin position="1"/>
        <end position="18"/>
    </location>
</feature>
<comment type="subcellular location">
    <subcellularLocation>
        <location evidence="1">Cell envelope</location>
    </subcellularLocation>
</comment>